<dbReference type="PANTHER" id="PTHR43220">
    <property type="match status" value="1"/>
</dbReference>
<keyword evidence="10" id="KW-1185">Reference proteome</keyword>
<keyword evidence="2 7" id="KW-0812">Transmembrane</keyword>
<evidence type="ECO:0000259" key="8">
    <source>
        <dbReference type="Pfam" id="PF09335"/>
    </source>
</evidence>
<dbReference type="STRING" id="1314783.A0A165U3D2"/>
<dbReference type="EMBL" id="KV429033">
    <property type="protein sequence ID" value="KZT74341.1"/>
    <property type="molecule type" value="Genomic_DNA"/>
</dbReference>
<evidence type="ECO:0000256" key="2">
    <source>
        <dbReference type="ARBA" id="ARBA00022692"/>
    </source>
</evidence>
<keyword evidence="3" id="KW-0732">Signal</keyword>
<comment type="subcellular location">
    <subcellularLocation>
        <location evidence="1">Membrane</location>
        <topology evidence="1">Multi-pass membrane protein</topology>
    </subcellularLocation>
</comment>
<feature type="compositionally biased region" description="Polar residues" evidence="6">
    <location>
        <begin position="14"/>
        <end position="26"/>
    </location>
</feature>
<feature type="region of interest" description="Disordered" evidence="6">
    <location>
        <begin position="93"/>
        <end position="112"/>
    </location>
</feature>
<protein>
    <recommendedName>
        <fullName evidence="8">VTT domain-containing protein</fullName>
    </recommendedName>
</protein>
<dbReference type="GO" id="GO:0016020">
    <property type="term" value="C:membrane"/>
    <property type="evidence" value="ECO:0007669"/>
    <property type="project" value="UniProtKB-SubCell"/>
</dbReference>
<proteinExistence type="predicted"/>
<keyword evidence="4 7" id="KW-1133">Transmembrane helix</keyword>
<feature type="transmembrane region" description="Helical" evidence="7">
    <location>
        <begin position="154"/>
        <end position="177"/>
    </location>
</feature>
<evidence type="ECO:0000256" key="4">
    <source>
        <dbReference type="ARBA" id="ARBA00022989"/>
    </source>
</evidence>
<reference evidence="9 10" key="1">
    <citation type="journal article" date="2016" name="Mol. Biol. Evol.">
        <title>Comparative Genomics of Early-Diverging Mushroom-Forming Fungi Provides Insights into the Origins of Lignocellulose Decay Capabilities.</title>
        <authorList>
            <person name="Nagy L.G."/>
            <person name="Riley R."/>
            <person name="Tritt A."/>
            <person name="Adam C."/>
            <person name="Daum C."/>
            <person name="Floudas D."/>
            <person name="Sun H."/>
            <person name="Yadav J.S."/>
            <person name="Pangilinan J."/>
            <person name="Larsson K.H."/>
            <person name="Matsuura K."/>
            <person name="Barry K."/>
            <person name="Labutti K."/>
            <person name="Kuo R."/>
            <person name="Ohm R.A."/>
            <person name="Bhattacharya S.S."/>
            <person name="Shirouzu T."/>
            <person name="Yoshinaga Y."/>
            <person name="Martin F.M."/>
            <person name="Grigoriev I.V."/>
            <person name="Hibbett D.S."/>
        </authorList>
    </citation>
    <scope>NUCLEOTIDE SEQUENCE [LARGE SCALE GENOMIC DNA]</scope>
    <source>
        <strain evidence="9 10">L-15889</strain>
    </source>
</reference>
<evidence type="ECO:0000256" key="7">
    <source>
        <dbReference type="SAM" id="Phobius"/>
    </source>
</evidence>
<dbReference type="PANTHER" id="PTHR43220:SF21">
    <property type="entry name" value="TRANSMEMBRANE PROTEIN 41A"/>
    <property type="match status" value="1"/>
</dbReference>
<dbReference type="OrthoDB" id="3364966at2759"/>
<feature type="domain" description="VTT" evidence="8">
    <location>
        <begin position="225"/>
        <end position="354"/>
    </location>
</feature>
<feature type="transmembrane region" description="Helical" evidence="7">
    <location>
        <begin position="308"/>
        <end position="332"/>
    </location>
</feature>
<organism evidence="9 10">
    <name type="scientific">Daedalea quercina L-15889</name>
    <dbReference type="NCBI Taxonomy" id="1314783"/>
    <lineage>
        <taxon>Eukaryota</taxon>
        <taxon>Fungi</taxon>
        <taxon>Dikarya</taxon>
        <taxon>Basidiomycota</taxon>
        <taxon>Agaricomycotina</taxon>
        <taxon>Agaricomycetes</taxon>
        <taxon>Polyporales</taxon>
        <taxon>Fomitopsis</taxon>
    </lineage>
</organism>
<name>A0A165U3D2_9APHY</name>
<dbReference type="AlphaFoldDB" id="A0A165U3D2"/>
<dbReference type="InterPro" id="IPR045014">
    <property type="entry name" value="TM41A/B"/>
</dbReference>
<gene>
    <name evidence="9" type="ORF">DAEQUDRAFT_660688</name>
</gene>
<evidence type="ECO:0000313" key="9">
    <source>
        <dbReference type="EMBL" id="KZT74341.1"/>
    </source>
</evidence>
<evidence type="ECO:0000256" key="5">
    <source>
        <dbReference type="ARBA" id="ARBA00023136"/>
    </source>
</evidence>
<evidence type="ECO:0000256" key="3">
    <source>
        <dbReference type="ARBA" id="ARBA00022729"/>
    </source>
</evidence>
<dbReference type="Pfam" id="PF09335">
    <property type="entry name" value="VTT_dom"/>
    <property type="match status" value="1"/>
</dbReference>
<evidence type="ECO:0000313" key="10">
    <source>
        <dbReference type="Proteomes" id="UP000076727"/>
    </source>
</evidence>
<dbReference type="Proteomes" id="UP000076727">
    <property type="component" value="Unassembled WGS sequence"/>
</dbReference>
<feature type="region of interest" description="Disordered" evidence="6">
    <location>
        <begin position="1"/>
        <end position="26"/>
    </location>
</feature>
<evidence type="ECO:0000256" key="6">
    <source>
        <dbReference type="SAM" id="MobiDB-lite"/>
    </source>
</evidence>
<evidence type="ECO:0000256" key="1">
    <source>
        <dbReference type="ARBA" id="ARBA00004141"/>
    </source>
</evidence>
<accession>A0A165U3D2</accession>
<sequence>MASLQPPPNRHRASSTNVRPPLTLSTLGSRCRSNSLLDLPLPSPAFAPPLTPPVEVDSPRPMVTLPVSPAKEVQDSPFESLVSRCMQLLHLTHDDTDLPTPSSPRHSRASTDSTILPLSASPTKTTFADAFPDDPTFQSRKWFLRGPPSVHTPVLFVLMLFPLSAALIVFCISTLPITMSWPRNLTDLAEIGRELQGYTQSEPAAMAHVLAVISVTAVWKHAWSIPGSVIWNVLAGALISPAYATILFTMLTTIGSICATLLATPLSPLLSQLFPRALDMTRSALEGDSSSDESTAPKHGQAWVRLSILRLIGVVPWAGINIACGVCGVAIWDCFLGSFLGSLPWTAVTCQIGDILQTVASNPSPTQQSVRDLLTSPQILLKLVFLSTLSLAPILGRNRLREWVSTSVASSPSAPQGADRREERISRWAWVKDWQRKIRVPSRSRTRETLRKELEVLVQEKNASLPL</sequence>
<feature type="transmembrane region" description="Helical" evidence="7">
    <location>
        <begin position="229"/>
        <end position="248"/>
    </location>
</feature>
<keyword evidence="5 7" id="KW-0472">Membrane</keyword>
<dbReference type="InterPro" id="IPR032816">
    <property type="entry name" value="VTT_dom"/>
</dbReference>